<dbReference type="AlphaFoldDB" id="A0A179I066"/>
<dbReference type="Proteomes" id="UP000078340">
    <property type="component" value="Unassembled WGS sequence"/>
</dbReference>
<sequence>MGNQVGIIAQLRQQLAADRRVESHEREELHRRRPQRLLDRCKKDGQWQLEGKAVKTQMRPPTARRLGHNAGRCREAPCSVRRHAMLCHATWRPEGLVACRMSSSPQHGAGNWASPVNHGRRSHRRCRHSLTKIAMAAAWARERHFQALLCLCCLSNPQLGPSTMPWASGRRRIRAWQLASNISGARAGALAHAERARRWHRG</sequence>
<organism evidence="1 2">
    <name type="scientific">Purpureocillium lilacinum</name>
    <name type="common">Paecilomyces lilacinus</name>
    <dbReference type="NCBI Taxonomy" id="33203"/>
    <lineage>
        <taxon>Eukaryota</taxon>
        <taxon>Fungi</taxon>
        <taxon>Dikarya</taxon>
        <taxon>Ascomycota</taxon>
        <taxon>Pezizomycotina</taxon>
        <taxon>Sordariomycetes</taxon>
        <taxon>Hypocreomycetidae</taxon>
        <taxon>Hypocreales</taxon>
        <taxon>Ophiocordycipitaceae</taxon>
        <taxon>Purpureocillium</taxon>
    </lineage>
</organism>
<protein>
    <submittedName>
        <fullName evidence="1">Uncharacterized protein</fullName>
    </submittedName>
</protein>
<evidence type="ECO:0000313" key="1">
    <source>
        <dbReference type="EMBL" id="OAQ95059.1"/>
    </source>
</evidence>
<gene>
    <name evidence="1" type="ORF">VFPFJ_01168</name>
</gene>
<proteinExistence type="predicted"/>
<accession>A0A179I066</accession>
<reference evidence="1 2" key="1">
    <citation type="submission" date="2016-02" db="EMBL/GenBank/DDBJ databases">
        <title>Biosynthesis of antibiotic leucinostatins and their inhibition on Phytophthora in bio-control Purpureocillium lilacinum.</title>
        <authorList>
            <person name="Wang G."/>
            <person name="Liu Z."/>
            <person name="Lin R."/>
            <person name="Li E."/>
            <person name="Mao Z."/>
            <person name="Ling J."/>
            <person name="Yin W."/>
            <person name="Xie B."/>
        </authorList>
    </citation>
    <scope>NUCLEOTIDE SEQUENCE [LARGE SCALE GENOMIC DNA]</scope>
    <source>
        <strain evidence="1">PLFJ-1</strain>
    </source>
</reference>
<evidence type="ECO:0000313" key="2">
    <source>
        <dbReference type="Proteomes" id="UP000078340"/>
    </source>
</evidence>
<name>A0A179I066_PURLI</name>
<comment type="caution">
    <text evidence="1">The sequence shown here is derived from an EMBL/GenBank/DDBJ whole genome shotgun (WGS) entry which is preliminary data.</text>
</comment>
<dbReference type="EMBL" id="LSBI01000001">
    <property type="protein sequence ID" value="OAQ95059.1"/>
    <property type="molecule type" value="Genomic_DNA"/>
</dbReference>